<feature type="region of interest" description="Disordered" evidence="1">
    <location>
        <begin position="68"/>
        <end position="153"/>
    </location>
</feature>
<dbReference type="EMBL" id="ML992663">
    <property type="protein sequence ID" value="KAF2216969.1"/>
    <property type="molecule type" value="Genomic_DNA"/>
</dbReference>
<evidence type="ECO:0000256" key="1">
    <source>
        <dbReference type="SAM" id="MobiDB-lite"/>
    </source>
</evidence>
<accession>A0A6A6FUB6</accession>
<proteinExistence type="predicted"/>
<organism evidence="3 4">
    <name type="scientific">Cercospora zeae-maydis SCOH1-5</name>
    <dbReference type="NCBI Taxonomy" id="717836"/>
    <lineage>
        <taxon>Eukaryota</taxon>
        <taxon>Fungi</taxon>
        <taxon>Dikarya</taxon>
        <taxon>Ascomycota</taxon>
        <taxon>Pezizomycotina</taxon>
        <taxon>Dothideomycetes</taxon>
        <taxon>Dothideomycetidae</taxon>
        <taxon>Mycosphaerellales</taxon>
        <taxon>Mycosphaerellaceae</taxon>
        <taxon>Cercospora</taxon>
    </lineage>
</organism>
<evidence type="ECO:0000313" key="3">
    <source>
        <dbReference type="EMBL" id="KAF2216969.1"/>
    </source>
</evidence>
<keyword evidence="2" id="KW-0472">Membrane</keyword>
<evidence type="ECO:0000256" key="2">
    <source>
        <dbReference type="SAM" id="Phobius"/>
    </source>
</evidence>
<reference evidence="3" key="1">
    <citation type="journal article" date="2020" name="Stud. Mycol.">
        <title>101 Dothideomycetes genomes: a test case for predicting lifestyles and emergence of pathogens.</title>
        <authorList>
            <person name="Haridas S."/>
            <person name="Albert R."/>
            <person name="Binder M."/>
            <person name="Bloem J."/>
            <person name="Labutti K."/>
            <person name="Salamov A."/>
            <person name="Andreopoulos B."/>
            <person name="Baker S."/>
            <person name="Barry K."/>
            <person name="Bills G."/>
            <person name="Bluhm B."/>
            <person name="Cannon C."/>
            <person name="Castanera R."/>
            <person name="Culley D."/>
            <person name="Daum C."/>
            <person name="Ezra D."/>
            <person name="Gonzalez J."/>
            <person name="Henrissat B."/>
            <person name="Kuo A."/>
            <person name="Liang C."/>
            <person name="Lipzen A."/>
            <person name="Lutzoni F."/>
            <person name="Magnuson J."/>
            <person name="Mondo S."/>
            <person name="Nolan M."/>
            <person name="Ohm R."/>
            <person name="Pangilinan J."/>
            <person name="Park H.-J."/>
            <person name="Ramirez L."/>
            <person name="Alfaro M."/>
            <person name="Sun H."/>
            <person name="Tritt A."/>
            <person name="Yoshinaga Y."/>
            <person name="Zwiers L.-H."/>
            <person name="Turgeon B."/>
            <person name="Goodwin S."/>
            <person name="Spatafora J."/>
            <person name="Crous P."/>
            <person name="Grigoriev I."/>
        </authorList>
    </citation>
    <scope>NUCLEOTIDE SEQUENCE</scope>
    <source>
        <strain evidence="3">SCOH1-5</strain>
    </source>
</reference>
<evidence type="ECO:0000313" key="4">
    <source>
        <dbReference type="Proteomes" id="UP000799539"/>
    </source>
</evidence>
<protein>
    <submittedName>
        <fullName evidence="3">Uncharacterized protein</fullName>
    </submittedName>
</protein>
<dbReference type="AlphaFoldDB" id="A0A6A6FUB6"/>
<sequence>MRTEYMSYLCPPMSSGQTGNQHQTAREFPSLTLSLLEDTKAPRRPATHSNIFRLEAGAVPPKQIHIHHPKATSKMSSDQGEVRGRPVAPRPAAQEGNDAEQVRPVYFWDHSDSATLSPPQRASSPSTASSASSSSSSSSEGTILTPLSDRPKVVEEVRKSRENPRPILPCFVANLRPQTFESRVSTWILDVEAQQLRPEVGGWRRKLFSATKKTPDDLPRETADEQAVGIAPANGYGTMVATAPMALEDWSTTAGDREEDLPEEDGTFRGCGTWWQWAVFIILIFVLIACGLWESMP</sequence>
<name>A0A6A6FUB6_9PEZI</name>
<feature type="transmembrane region" description="Helical" evidence="2">
    <location>
        <begin position="274"/>
        <end position="293"/>
    </location>
</feature>
<gene>
    <name evidence="3" type="ORF">CERZMDRAFT_80962</name>
</gene>
<keyword evidence="2" id="KW-1133">Transmembrane helix</keyword>
<dbReference type="Proteomes" id="UP000799539">
    <property type="component" value="Unassembled WGS sequence"/>
</dbReference>
<keyword evidence="4" id="KW-1185">Reference proteome</keyword>
<dbReference type="OrthoDB" id="3646083at2759"/>
<feature type="compositionally biased region" description="Low complexity" evidence="1">
    <location>
        <begin position="117"/>
        <end position="139"/>
    </location>
</feature>
<keyword evidence="2" id="KW-0812">Transmembrane</keyword>